<gene>
    <name evidence="1" type="ORF">FGRAMPH1_01T10537</name>
</gene>
<reference evidence="2 3" key="1">
    <citation type="journal article" date="2007" name="Science">
        <title>The Fusarium graminearum genome reveals a link between localized polymorphism and pathogen specialization.</title>
        <authorList>
            <person name="Cuomo C.A."/>
            <person name="Gueldener U."/>
            <person name="Xu J.-R."/>
            <person name="Trail F."/>
            <person name="Turgeon B.G."/>
            <person name="Di Pietro A."/>
            <person name="Walton J.D."/>
            <person name="Ma L.-J."/>
            <person name="Baker S.E."/>
            <person name="Rep M."/>
            <person name="Adam G."/>
            <person name="Antoniw J."/>
            <person name="Baldwin T."/>
            <person name="Calvo S.E."/>
            <person name="Chang Y.-L."/>
            <person name="DeCaprio D."/>
            <person name="Gale L.R."/>
            <person name="Gnerre S."/>
            <person name="Goswami R.S."/>
            <person name="Hammond-Kosack K."/>
            <person name="Harris L.J."/>
            <person name="Hilburn K."/>
            <person name="Kennell J.C."/>
            <person name="Kroken S."/>
            <person name="Magnuson J.K."/>
            <person name="Mannhaupt G."/>
            <person name="Mauceli E.W."/>
            <person name="Mewes H.-W."/>
            <person name="Mitterbauer R."/>
            <person name="Muehlbauer G."/>
            <person name="Muensterkoetter M."/>
            <person name="Nelson D."/>
            <person name="O'Donnell K."/>
            <person name="Ouellet T."/>
            <person name="Qi W."/>
            <person name="Quesneville H."/>
            <person name="Roncero M.I.G."/>
            <person name="Seong K.-Y."/>
            <person name="Tetko I.V."/>
            <person name="Urban M."/>
            <person name="Waalwijk C."/>
            <person name="Ward T.J."/>
            <person name="Yao J."/>
            <person name="Birren B.W."/>
            <person name="Kistler H.C."/>
        </authorList>
    </citation>
    <scope>NUCLEOTIDE SEQUENCE [LARGE SCALE GENOMIC DNA]</scope>
    <source>
        <strain evidence="3">ATCC MYA-4620 / CBS 123657 / FGSC 9075 / NRRL 31084 / PH-1</strain>
        <strain evidence="2">PH-1 / ATCC MYA-4620 / FGSC 9075 / NRRL 31084</strain>
    </source>
</reference>
<evidence type="ECO:0000313" key="3">
    <source>
        <dbReference type="Proteomes" id="UP000070720"/>
    </source>
</evidence>
<reference evidence="2" key="4">
    <citation type="submission" date="2017-01" db="UniProtKB">
        <authorList>
            <consortium name="EnsemblFungi"/>
        </authorList>
    </citation>
    <scope>IDENTIFICATION</scope>
    <source>
        <strain evidence="2">PH-1 / ATCC MYA-4620 / FGSC 9075 / NRRL 31084</strain>
    </source>
</reference>
<organism evidence="1 3">
    <name type="scientific">Gibberella zeae (strain ATCC MYA-4620 / CBS 123657 / FGSC 9075 / NRRL 31084 / PH-1)</name>
    <name type="common">Wheat head blight fungus</name>
    <name type="synonym">Fusarium graminearum</name>
    <dbReference type="NCBI Taxonomy" id="229533"/>
    <lineage>
        <taxon>Eukaryota</taxon>
        <taxon>Fungi</taxon>
        <taxon>Dikarya</taxon>
        <taxon>Ascomycota</taxon>
        <taxon>Pezizomycotina</taxon>
        <taxon>Sordariomycetes</taxon>
        <taxon>Hypocreomycetidae</taxon>
        <taxon>Hypocreales</taxon>
        <taxon>Nectriaceae</taxon>
        <taxon>Fusarium</taxon>
    </lineage>
</organism>
<keyword evidence="3" id="KW-1185">Reference proteome</keyword>
<dbReference type="AlphaFoldDB" id="A0A098DGJ3"/>
<dbReference type="InParanoid" id="A0A098DGJ3"/>
<protein>
    <submittedName>
        <fullName evidence="1">Chromosome 2, complete genome</fullName>
    </submittedName>
</protein>
<dbReference type="EnsemblFungi" id="CEF77071">
    <property type="protein sequence ID" value="CEF77071"/>
    <property type="gene ID" value="FGRRES_15501"/>
</dbReference>
<name>A0A098DGJ3_GIBZE</name>
<sequence>MYPLKVTWKTGINDPKSHCRFSALTPHALSLKKLDEFYWAAANMDLTYGNKPGGRSRWRLEAT</sequence>
<evidence type="ECO:0000313" key="2">
    <source>
        <dbReference type="EnsemblFungi" id="CEF77071"/>
    </source>
</evidence>
<reference evidence="2 3" key="2">
    <citation type="journal article" date="2010" name="Nature">
        <title>Comparative genomics reveals mobile pathogenicity chromosomes in Fusarium.</title>
        <authorList>
            <person name="Ma L.J."/>
            <person name="van der Does H.C."/>
            <person name="Borkovich K.A."/>
            <person name="Coleman J.J."/>
            <person name="Daboussi M.J."/>
            <person name="Di Pietro A."/>
            <person name="Dufresne M."/>
            <person name="Freitag M."/>
            <person name="Grabherr M."/>
            <person name="Henrissat B."/>
            <person name="Houterman P.M."/>
            <person name="Kang S."/>
            <person name="Shim W.B."/>
            <person name="Woloshuk C."/>
            <person name="Xie X."/>
            <person name="Xu J.R."/>
            <person name="Antoniw J."/>
            <person name="Baker S.E."/>
            <person name="Bluhm B.H."/>
            <person name="Breakspear A."/>
            <person name="Brown D.W."/>
            <person name="Butchko R.A."/>
            <person name="Chapman S."/>
            <person name="Coulson R."/>
            <person name="Coutinho P.M."/>
            <person name="Danchin E.G."/>
            <person name="Diener A."/>
            <person name="Gale L.R."/>
            <person name="Gardiner D.M."/>
            <person name="Goff S."/>
            <person name="Hammond-Kosack K.E."/>
            <person name="Hilburn K."/>
            <person name="Hua-Van A."/>
            <person name="Jonkers W."/>
            <person name="Kazan K."/>
            <person name="Kodira C.D."/>
            <person name="Koehrsen M."/>
            <person name="Kumar L."/>
            <person name="Lee Y.H."/>
            <person name="Li L."/>
            <person name="Manners J.M."/>
            <person name="Miranda-Saavedra D."/>
            <person name="Mukherjee M."/>
            <person name="Park G."/>
            <person name="Park J."/>
            <person name="Park S.Y."/>
            <person name="Proctor R.H."/>
            <person name="Regev A."/>
            <person name="Ruiz-Roldan M.C."/>
            <person name="Sain D."/>
            <person name="Sakthikumar S."/>
            <person name="Sykes S."/>
            <person name="Schwartz D.C."/>
            <person name="Turgeon B.G."/>
            <person name="Wapinski I."/>
            <person name="Yoder O."/>
            <person name="Young S."/>
            <person name="Zeng Q."/>
            <person name="Zhou S."/>
            <person name="Galagan J."/>
            <person name="Cuomo C.A."/>
            <person name="Kistler H.C."/>
            <person name="Rep M."/>
        </authorList>
    </citation>
    <scope>GENOME REANNOTATION</scope>
    <source>
        <strain evidence="3">ATCC MYA-4620 / CBS 123657 / FGSC 9075 / NRRL 31084 / PH-1</strain>
        <strain evidence="2">PH-1 / ATCC MYA-4620 / FGSC 9075 / NRRL 31084</strain>
    </source>
</reference>
<accession>A0A0E0S0P6</accession>
<dbReference type="Proteomes" id="UP000070720">
    <property type="component" value="Chromosome 2"/>
</dbReference>
<dbReference type="EMBL" id="HG970333">
    <property type="protein sequence ID" value="CEF77071.1"/>
    <property type="molecule type" value="Genomic_DNA"/>
</dbReference>
<accession>A0A098DGJ3</accession>
<reference evidence="1 3" key="3">
    <citation type="journal article" date="2015" name="BMC Genomics">
        <title>The completed genome sequence of the pathogenic ascomycete fungus Fusarium graminearum.</title>
        <authorList>
            <person name="King R."/>
            <person name="Urban M."/>
            <person name="Hammond-Kosack M.C."/>
            <person name="Hassani-Pak K."/>
            <person name="Hammond-Kosack K.E."/>
        </authorList>
    </citation>
    <scope>NUCLEOTIDE SEQUENCE [LARGE SCALE GENOMIC DNA]</scope>
    <source>
        <strain evidence="3">ATCC MYA-4620 / CBS 123657 / FGSC 9075 / NRRL 31084 / PH-1</strain>
        <strain evidence="1">PH-1</strain>
    </source>
</reference>
<dbReference type="VEuPathDB" id="FungiDB:FGRAMPH1_01G10537"/>
<evidence type="ECO:0000313" key="1">
    <source>
        <dbReference type="EMBL" id="CEF77071.1"/>
    </source>
</evidence>
<proteinExistence type="predicted"/>